<evidence type="ECO:0000313" key="12">
    <source>
        <dbReference type="Proteomes" id="UP001597215"/>
    </source>
</evidence>
<feature type="binding site" evidence="8">
    <location>
        <position position="258"/>
    </location>
    <ligand>
        <name>ATP</name>
        <dbReference type="ChEBI" id="CHEBI:30616"/>
    </ligand>
</feature>
<comment type="function">
    <text evidence="8">Catalyzes the attachment of glutamate to tRNA(Glu) in a two-step reaction: glutamate is first activated by ATP to form Glu-AMP and then transferred to the acceptor end of tRNA(Glu).</text>
</comment>
<dbReference type="InterPro" id="IPR020751">
    <property type="entry name" value="aa-tRNA-synth_I_codon-bd_sub2"/>
</dbReference>
<dbReference type="Proteomes" id="UP001597215">
    <property type="component" value="Unassembled WGS sequence"/>
</dbReference>
<dbReference type="PROSITE" id="PS00178">
    <property type="entry name" value="AA_TRNA_LIGASE_I"/>
    <property type="match status" value="1"/>
</dbReference>
<keyword evidence="3 8" id="KW-0436">Ligase</keyword>
<keyword evidence="12" id="KW-1185">Reference proteome</keyword>
<feature type="short sequence motif" description="'HIGH' region" evidence="8">
    <location>
        <begin position="14"/>
        <end position="24"/>
    </location>
</feature>
<feature type="short sequence motif" description="'KMSKS' region" evidence="8">
    <location>
        <begin position="255"/>
        <end position="259"/>
    </location>
</feature>
<accession>A0ABW4MEM3</accession>
<dbReference type="InterPro" id="IPR020058">
    <property type="entry name" value="Glu/Gln-tRNA-synth_Ib_cat-dom"/>
</dbReference>
<sequence>MTEITKPVRTRVAPSPTGDPHVGTAYIALINYCFAKKHGGQFLLRIEDTDQVRSTRESEEKILDSLRWLGLSWDEGPDVGGPHGPYRQSERSAIYTEHCNRLLNDGHAFKCYCTPEELASMRAQQMAAKQPPKYDGRCAKLTQAECAERDAKGMSHVVRMMVPNEGVCVVQDTLRGPIEFEYSVVDMQVLMKSDGLPTYHLANVVDDHLMGITHVMRGEEWISSAPKHLLLYQYFGWEPPVLTHLPLLRNADRSKLSKRKNPTSILYYQRAGYLPAAMQNFLGLFIKSASEEDEKTSLPELIDGFDVANISLGGPVFDTSKLDWLNGRYMREELTTEQFLGEVRKWALNDSYLTPIAEMAQSRIVKLGDLGALVAPFFMNRIESLTAEKLRDGVKIEPDQQRAAYTLALQQFDAMIEWNKDGVDAALRKTAAALEIKLKDMIRAFYLAVLGAPQGVPLFDAITHLGRDILRERLRHAMELLGPASKKETEAWTAALAKAEAAE</sequence>
<proteinExistence type="inferred from homology"/>
<evidence type="ECO:0000256" key="8">
    <source>
        <dbReference type="HAMAP-Rule" id="MF_00022"/>
    </source>
</evidence>
<keyword evidence="5 8" id="KW-0067">ATP-binding</keyword>
<evidence type="ECO:0000256" key="7">
    <source>
        <dbReference type="ARBA" id="ARBA00023146"/>
    </source>
</evidence>
<dbReference type="InterPro" id="IPR049940">
    <property type="entry name" value="GluQ/Sye"/>
</dbReference>
<keyword evidence="4 8" id="KW-0547">Nucleotide-binding</keyword>
<evidence type="ECO:0000256" key="2">
    <source>
        <dbReference type="ARBA" id="ARBA00022490"/>
    </source>
</evidence>
<feature type="domain" description="Aminoacyl-tRNA synthetase class I anticodon-binding" evidence="10">
    <location>
        <begin position="338"/>
        <end position="478"/>
    </location>
</feature>
<dbReference type="InterPro" id="IPR014729">
    <property type="entry name" value="Rossmann-like_a/b/a_fold"/>
</dbReference>
<dbReference type="InterPro" id="IPR000924">
    <property type="entry name" value="Glu/Gln-tRNA-synth"/>
</dbReference>
<comment type="subunit">
    <text evidence="8">Monomer.</text>
</comment>
<dbReference type="EMBL" id="JBHUEL010000010">
    <property type="protein sequence ID" value="MFD1767493.1"/>
    <property type="molecule type" value="Genomic_DNA"/>
</dbReference>
<evidence type="ECO:0000259" key="9">
    <source>
        <dbReference type="Pfam" id="PF00749"/>
    </source>
</evidence>
<keyword evidence="2 8" id="KW-0963">Cytoplasm</keyword>
<dbReference type="InterPro" id="IPR004527">
    <property type="entry name" value="Glu-tRNA-ligase_bac/mito"/>
</dbReference>
<dbReference type="RefSeq" id="WP_381514958.1">
    <property type="nucleotide sequence ID" value="NZ_JBHUEL010000010.1"/>
</dbReference>
<evidence type="ECO:0000256" key="5">
    <source>
        <dbReference type="ARBA" id="ARBA00022840"/>
    </source>
</evidence>
<dbReference type="PANTHER" id="PTHR43311:SF2">
    <property type="entry name" value="GLUTAMATE--TRNA LIGASE, MITOCHONDRIAL-RELATED"/>
    <property type="match status" value="1"/>
</dbReference>
<dbReference type="SUPFAM" id="SSF48163">
    <property type="entry name" value="An anticodon-binding domain of class I aminoacyl-tRNA synthetases"/>
    <property type="match status" value="1"/>
</dbReference>
<keyword evidence="6 8" id="KW-0648">Protein biosynthesis</keyword>
<dbReference type="InterPro" id="IPR008925">
    <property type="entry name" value="aa_tRNA-synth_I_cd-bd_sf"/>
</dbReference>
<dbReference type="InterPro" id="IPR001412">
    <property type="entry name" value="aa-tRNA-synth_I_CS"/>
</dbReference>
<comment type="caution">
    <text evidence="11">The sequence shown here is derived from an EMBL/GenBank/DDBJ whole genome shotgun (WGS) entry which is preliminary data.</text>
</comment>
<evidence type="ECO:0000256" key="4">
    <source>
        <dbReference type="ARBA" id="ARBA00022741"/>
    </source>
</evidence>
<name>A0ABW4MEM3_9SPHN</name>
<comment type="subcellular location">
    <subcellularLocation>
        <location evidence="8">Cytoplasm</location>
    </subcellularLocation>
</comment>
<dbReference type="EC" id="6.1.1.17" evidence="8"/>
<dbReference type="Pfam" id="PF00749">
    <property type="entry name" value="tRNA-synt_1c"/>
    <property type="match status" value="1"/>
</dbReference>
<dbReference type="SUPFAM" id="SSF52374">
    <property type="entry name" value="Nucleotidylyl transferase"/>
    <property type="match status" value="1"/>
</dbReference>
<protein>
    <recommendedName>
        <fullName evidence="8">Glutamate--tRNA ligase</fullName>
        <ecNumber evidence="8">6.1.1.17</ecNumber>
    </recommendedName>
    <alternativeName>
        <fullName evidence="8">Glutamyl-tRNA synthetase</fullName>
        <shortName evidence="8">GluRS</shortName>
    </alternativeName>
</protein>
<evidence type="ECO:0000313" key="11">
    <source>
        <dbReference type="EMBL" id="MFD1767493.1"/>
    </source>
</evidence>
<gene>
    <name evidence="8 11" type="primary">gltX</name>
    <name evidence="11" type="ORF">ACFSAG_11655</name>
</gene>
<evidence type="ECO:0000256" key="6">
    <source>
        <dbReference type="ARBA" id="ARBA00022917"/>
    </source>
</evidence>
<dbReference type="HAMAP" id="MF_00022">
    <property type="entry name" value="Glu_tRNA_synth_type1"/>
    <property type="match status" value="1"/>
</dbReference>
<dbReference type="PANTHER" id="PTHR43311">
    <property type="entry name" value="GLUTAMATE--TRNA LIGASE"/>
    <property type="match status" value="1"/>
</dbReference>
<comment type="catalytic activity">
    <reaction evidence="8">
        <text>tRNA(Glu) + L-glutamate + ATP = L-glutamyl-tRNA(Glu) + AMP + diphosphate</text>
        <dbReference type="Rhea" id="RHEA:23540"/>
        <dbReference type="Rhea" id="RHEA-COMP:9663"/>
        <dbReference type="Rhea" id="RHEA-COMP:9680"/>
        <dbReference type="ChEBI" id="CHEBI:29985"/>
        <dbReference type="ChEBI" id="CHEBI:30616"/>
        <dbReference type="ChEBI" id="CHEBI:33019"/>
        <dbReference type="ChEBI" id="CHEBI:78442"/>
        <dbReference type="ChEBI" id="CHEBI:78520"/>
        <dbReference type="ChEBI" id="CHEBI:456215"/>
        <dbReference type="EC" id="6.1.1.17"/>
    </reaction>
</comment>
<dbReference type="InterPro" id="IPR033910">
    <property type="entry name" value="GluRS_core"/>
</dbReference>
<dbReference type="Gene3D" id="3.40.50.620">
    <property type="entry name" value="HUPs"/>
    <property type="match status" value="1"/>
</dbReference>
<keyword evidence="7 8" id="KW-0030">Aminoacyl-tRNA synthetase</keyword>
<evidence type="ECO:0000259" key="10">
    <source>
        <dbReference type="Pfam" id="PF19269"/>
    </source>
</evidence>
<dbReference type="GO" id="GO:0004818">
    <property type="term" value="F:glutamate-tRNA ligase activity"/>
    <property type="evidence" value="ECO:0007669"/>
    <property type="project" value="UniProtKB-EC"/>
</dbReference>
<evidence type="ECO:0000256" key="1">
    <source>
        <dbReference type="ARBA" id="ARBA00007894"/>
    </source>
</evidence>
<organism evidence="11 12">
    <name type="scientific">Sphingorhabdus buctiana</name>
    <dbReference type="NCBI Taxonomy" id="1508805"/>
    <lineage>
        <taxon>Bacteria</taxon>
        <taxon>Pseudomonadati</taxon>
        <taxon>Pseudomonadota</taxon>
        <taxon>Alphaproteobacteria</taxon>
        <taxon>Sphingomonadales</taxon>
        <taxon>Sphingomonadaceae</taxon>
        <taxon>Sphingorhabdus</taxon>
    </lineage>
</organism>
<evidence type="ECO:0000256" key="3">
    <source>
        <dbReference type="ARBA" id="ARBA00022598"/>
    </source>
</evidence>
<dbReference type="CDD" id="cd00808">
    <property type="entry name" value="GluRS_core"/>
    <property type="match status" value="1"/>
</dbReference>
<dbReference type="InterPro" id="IPR045462">
    <property type="entry name" value="aa-tRNA-synth_I_cd-bd"/>
</dbReference>
<feature type="domain" description="Glutamyl/glutaminyl-tRNA synthetase class Ib catalytic" evidence="9">
    <location>
        <begin position="8"/>
        <end position="324"/>
    </location>
</feature>
<dbReference type="PRINTS" id="PR00987">
    <property type="entry name" value="TRNASYNTHGLU"/>
</dbReference>
<comment type="caution">
    <text evidence="8">Lacks conserved residue(s) required for the propagation of feature annotation.</text>
</comment>
<dbReference type="Pfam" id="PF19269">
    <property type="entry name" value="Anticodon_2"/>
    <property type="match status" value="1"/>
</dbReference>
<dbReference type="Gene3D" id="1.10.10.350">
    <property type="match status" value="1"/>
</dbReference>
<reference evidence="12" key="1">
    <citation type="journal article" date="2019" name="Int. J. Syst. Evol. Microbiol.">
        <title>The Global Catalogue of Microorganisms (GCM) 10K type strain sequencing project: providing services to taxonomists for standard genome sequencing and annotation.</title>
        <authorList>
            <consortium name="The Broad Institute Genomics Platform"/>
            <consortium name="The Broad Institute Genome Sequencing Center for Infectious Disease"/>
            <person name="Wu L."/>
            <person name="Ma J."/>
        </authorList>
    </citation>
    <scope>NUCLEOTIDE SEQUENCE [LARGE SCALE GENOMIC DNA]</scope>
    <source>
        <strain evidence="12">CGMCC 1.12449</strain>
    </source>
</reference>
<comment type="similarity">
    <text evidence="1 8">Belongs to the class-I aminoacyl-tRNA synthetase family. Glutamate--tRNA ligase type 1 subfamily.</text>
</comment>
<dbReference type="NCBIfam" id="TIGR00464">
    <property type="entry name" value="gltX_bact"/>
    <property type="match status" value="1"/>
</dbReference>